<gene>
    <name evidence="2" type="ORF">An02g05417</name>
</gene>
<evidence type="ECO:0000313" key="2">
    <source>
        <dbReference type="RefSeq" id="XP_059605140.1"/>
    </source>
</evidence>
<keyword evidence="1" id="KW-0472">Membrane</keyword>
<dbReference type="AlphaFoldDB" id="A0AAJ8BWE3"/>
<reference evidence="2" key="1">
    <citation type="submission" date="2025-02" db="EMBL/GenBank/DDBJ databases">
        <authorList>
            <consortium name="NCBI Genome Project"/>
        </authorList>
    </citation>
    <scope>NUCLEOTIDE SEQUENCE</scope>
</reference>
<feature type="transmembrane region" description="Helical" evidence="1">
    <location>
        <begin position="94"/>
        <end position="118"/>
    </location>
</feature>
<protein>
    <recommendedName>
        <fullName evidence="3">Transmembrane protein</fullName>
    </recommendedName>
</protein>
<name>A0AAJ8BWE3_ASPNG</name>
<evidence type="ECO:0000256" key="1">
    <source>
        <dbReference type="SAM" id="Phobius"/>
    </source>
</evidence>
<reference evidence="2" key="2">
    <citation type="submission" date="2025-08" db="UniProtKB">
        <authorList>
            <consortium name="RefSeq"/>
        </authorList>
    </citation>
    <scope>IDENTIFICATION</scope>
</reference>
<keyword evidence="1" id="KW-1133">Transmembrane helix</keyword>
<dbReference type="RefSeq" id="XP_059605140.1">
    <property type="nucleotide sequence ID" value="XM_059746302.1"/>
</dbReference>
<accession>A0AAJ8BWE3</accession>
<evidence type="ECO:0008006" key="3">
    <source>
        <dbReference type="Google" id="ProtNLM"/>
    </source>
</evidence>
<sequence length="143" mass="16056">MNRGREGKMVRLRRSPSGPFPRLSCLYFFLTVGFSPSRDFWIVFLPRADLALFYSFFSTYFPGYCPQETILLCASPSSSKLVLHLHSAPSVPLYILRGSIHLLLPSSSLLIILANLFFSLPPPSILLLLPTFYHSSSPAQFPS</sequence>
<organism evidence="2">
    <name type="scientific">Aspergillus niger</name>
    <dbReference type="NCBI Taxonomy" id="5061"/>
    <lineage>
        <taxon>Eukaryota</taxon>
        <taxon>Fungi</taxon>
        <taxon>Dikarya</taxon>
        <taxon>Ascomycota</taxon>
        <taxon>Pezizomycotina</taxon>
        <taxon>Eurotiomycetes</taxon>
        <taxon>Eurotiomycetidae</taxon>
        <taxon>Eurotiales</taxon>
        <taxon>Aspergillaceae</taxon>
        <taxon>Aspergillus</taxon>
        <taxon>Aspergillus subgen. Circumdati</taxon>
    </lineage>
</organism>
<proteinExistence type="predicted"/>
<keyword evidence="1" id="KW-0812">Transmembrane</keyword>
<dbReference type="GeneID" id="84590331"/>
<dbReference type="VEuPathDB" id="FungiDB:An02g05417"/>
<dbReference type="KEGG" id="ang:An02g05417"/>